<name>A0A9P8MB07_9HYPO</name>
<dbReference type="AlphaFoldDB" id="A0A9P8MB07"/>
<evidence type="ECO:0000256" key="1">
    <source>
        <dbReference type="SAM" id="MobiDB-lite"/>
    </source>
</evidence>
<gene>
    <name evidence="2" type="ORF">MHUMG1_04463</name>
</gene>
<protein>
    <submittedName>
        <fullName evidence="2">Uncharacterized protein</fullName>
    </submittedName>
</protein>
<accession>A0A9P8MB07</accession>
<keyword evidence="3" id="KW-1185">Reference proteome</keyword>
<feature type="compositionally biased region" description="Basic and acidic residues" evidence="1">
    <location>
        <begin position="130"/>
        <end position="144"/>
    </location>
</feature>
<reference evidence="2 3" key="1">
    <citation type="submission" date="2020-07" db="EMBL/GenBank/DDBJ databases">
        <title>Metarhizium humberi genome.</title>
        <authorList>
            <person name="Lysoe E."/>
        </authorList>
    </citation>
    <scope>NUCLEOTIDE SEQUENCE [LARGE SCALE GENOMIC DNA]</scope>
    <source>
        <strain evidence="2 3">ESALQ1638</strain>
    </source>
</reference>
<evidence type="ECO:0000313" key="2">
    <source>
        <dbReference type="EMBL" id="KAH0598091.1"/>
    </source>
</evidence>
<feature type="region of interest" description="Disordered" evidence="1">
    <location>
        <begin position="130"/>
        <end position="171"/>
    </location>
</feature>
<sequence length="171" mass="18924">MLPTFISIEPAVSRLDWQHYNIDTMLGFCPYGGIQLLTPLDTSFVHRISAYGRCGASPRIALNQEAHADRLLPSISRATTRCSPSPAPHTKRAGGQIELERPIMRPNCGFSAQMNREPQASIRLTSRDSIDAVGTHERTSERRNARSILASTGRSVAARNKRQRSLVASRD</sequence>
<comment type="caution">
    <text evidence="2">The sequence shown here is derived from an EMBL/GenBank/DDBJ whole genome shotgun (WGS) entry which is preliminary data.</text>
</comment>
<dbReference type="Proteomes" id="UP000764110">
    <property type="component" value="Unassembled WGS sequence"/>
</dbReference>
<proteinExistence type="predicted"/>
<dbReference type="EMBL" id="JACEFI010000006">
    <property type="protein sequence ID" value="KAH0598091.1"/>
    <property type="molecule type" value="Genomic_DNA"/>
</dbReference>
<organism evidence="2 3">
    <name type="scientific">Metarhizium humberi</name>
    <dbReference type="NCBI Taxonomy" id="2596975"/>
    <lineage>
        <taxon>Eukaryota</taxon>
        <taxon>Fungi</taxon>
        <taxon>Dikarya</taxon>
        <taxon>Ascomycota</taxon>
        <taxon>Pezizomycotina</taxon>
        <taxon>Sordariomycetes</taxon>
        <taxon>Hypocreomycetidae</taxon>
        <taxon>Hypocreales</taxon>
        <taxon>Clavicipitaceae</taxon>
        <taxon>Metarhizium</taxon>
    </lineage>
</organism>
<evidence type="ECO:0000313" key="3">
    <source>
        <dbReference type="Proteomes" id="UP000764110"/>
    </source>
</evidence>